<dbReference type="KEGG" id="bsto:C0V70_09660"/>
<accession>A0A2K9NTF6</accession>
<dbReference type="EMBL" id="CP025704">
    <property type="protein sequence ID" value="AUN98365.1"/>
    <property type="molecule type" value="Genomic_DNA"/>
</dbReference>
<protein>
    <submittedName>
        <fullName evidence="1">Uncharacterized protein</fullName>
    </submittedName>
</protein>
<dbReference type="Proteomes" id="UP000235584">
    <property type="component" value="Chromosome"/>
</dbReference>
<keyword evidence="2" id="KW-1185">Reference proteome</keyword>
<dbReference type="RefSeq" id="WP_102243656.1">
    <property type="nucleotide sequence ID" value="NZ_CP025704.1"/>
</dbReference>
<name>A0A2K9NTF6_BACTC</name>
<evidence type="ECO:0000313" key="1">
    <source>
        <dbReference type="EMBL" id="AUN98365.1"/>
    </source>
</evidence>
<reference evidence="1 2" key="1">
    <citation type="submission" date="2018-01" db="EMBL/GenBank/DDBJ databases">
        <title>Complete genome sequence of Bacteriovorax stolpii DSM12778.</title>
        <authorList>
            <person name="Tang B."/>
            <person name="Chang J."/>
        </authorList>
    </citation>
    <scope>NUCLEOTIDE SEQUENCE [LARGE SCALE GENOMIC DNA]</scope>
    <source>
        <strain evidence="1 2">DSM 12778</strain>
    </source>
</reference>
<dbReference type="AlphaFoldDB" id="A0A2K9NTF6"/>
<evidence type="ECO:0000313" key="2">
    <source>
        <dbReference type="Proteomes" id="UP000235584"/>
    </source>
</evidence>
<sequence>MRNQKGQTAVEYILLLVVVTAIVTSLFGYIRTRYLGNIDQCSNPSNKGKLLCKINSYVQPTGGKKRYQYFPFKK</sequence>
<proteinExistence type="predicted"/>
<gene>
    <name evidence="1" type="ORF">C0V70_09660</name>
</gene>
<organism evidence="1 2">
    <name type="scientific">Bacteriovorax stolpii</name>
    <name type="common">Bdellovibrio stolpii</name>
    <dbReference type="NCBI Taxonomy" id="960"/>
    <lineage>
        <taxon>Bacteria</taxon>
        <taxon>Pseudomonadati</taxon>
        <taxon>Bdellovibrionota</taxon>
        <taxon>Bacteriovoracia</taxon>
        <taxon>Bacteriovoracales</taxon>
        <taxon>Bacteriovoracaceae</taxon>
        <taxon>Bacteriovorax</taxon>
    </lineage>
</organism>